<dbReference type="InterPro" id="IPR002126">
    <property type="entry name" value="Cadherin-like_dom"/>
</dbReference>
<dbReference type="SUPFAM" id="SSF81296">
    <property type="entry name" value="E set domains"/>
    <property type="match status" value="1"/>
</dbReference>
<dbReference type="InterPro" id="IPR015919">
    <property type="entry name" value="Cadherin-like_sf"/>
</dbReference>
<dbReference type="Gene3D" id="2.60.40.10">
    <property type="entry name" value="Immunoglobulins"/>
    <property type="match status" value="1"/>
</dbReference>
<dbReference type="InterPro" id="IPR014756">
    <property type="entry name" value="Ig_E-set"/>
</dbReference>
<evidence type="ECO:0000313" key="3">
    <source>
        <dbReference type="EMBL" id="MCL6274342.1"/>
    </source>
</evidence>
<organism evidence="3 4">
    <name type="scientific">Flagellimonas spongiicola</name>
    <dbReference type="NCBI Taxonomy" id="2942208"/>
    <lineage>
        <taxon>Bacteria</taxon>
        <taxon>Pseudomonadati</taxon>
        <taxon>Bacteroidota</taxon>
        <taxon>Flavobacteriia</taxon>
        <taxon>Flavobacteriales</taxon>
        <taxon>Flavobacteriaceae</taxon>
        <taxon>Flagellimonas</taxon>
    </lineage>
</organism>
<dbReference type="Gene3D" id="2.60.40.60">
    <property type="entry name" value="Cadherins"/>
    <property type="match status" value="1"/>
</dbReference>
<feature type="chain" id="PRO_5045287147" evidence="1">
    <location>
        <begin position="21"/>
        <end position="453"/>
    </location>
</feature>
<dbReference type="RefSeq" id="WP_249657524.1">
    <property type="nucleotide sequence ID" value="NZ_JAMFMA010000002.1"/>
</dbReference>
<dbReference type="Pfam" id="PF03382">
    <property type="entry name" value="DUF285"/>
    <property type="match status" value="1"/>
</dbReference>
<proteinExistence type="predicted"/>
<dbReference type="InterPro" id="IPR002909">
    <property type="entry name" value="IPT_dom"/>
</dbReference>
<name>A0ABT0PUF5_9FLAO</name>
<dbReference type="Pfam" id="PF01833">
    <property type="entry name" value="TIG"/>
    <property type="match status" value="1"/>
</dbReference>
<dbReference type="Proteomes" id="UP001203607">
    <property type="component" value="Unassembled WGS sequence"/>
</dbReference>
<accession>A0ABT0PUF5</accession>
<evidence type="ECO:0000256" key="1">
    <source>
        <dbReference type="SAM" id="SignalP"/>
    </source>
</evidence>
<dbReference type="CDD" id="cd11304">
    <property type="entry name" value="Cadherin_repeat"/>
    <property type="match status" value="1"/>
</dbReference>
<gene>
    <name evidence="3" type="ORF">M3P19_09995</name>
</gene>
<protein>
    <submittedName>
        <fullName evidence="3">BspA family leucine-rich repeat surface protein</fullName>
    </submittedName>
</protein>
<sequence length="453" mass="48750">MKLKFLFVLSVLVFALHSCSKDEPKVEENPPTITGHSESGAIGAMLTIDGTNFGTTISGNTVTLSGVAVTLNAATATKLTGTVPSGASTGKISVSTVNGSATSANDFVVTIEETNQPPQIEDQGSAASELSTSEKILHDVEAEDPEGSSLAFEITVNDNNLFVINELGEIRLAEGKNLDFETQKSHQITVTVSDGINTAAAFVTITVNNEIESLFEDPDAFILTFETTQADEEIQVGTNEYVSYDYTINWGDGTIENITYSTPPKHTYSSIGMHTIAIKGDLFPRIIMQNNPSEDKLIGIDQWGNNSWNGMRVAFAECENLSYIPDDIPNLENVTDTARMFDGAEKVNGAVSSWDMSNVTNMNLMFNGANLFNQDLGNWNVTSVTTMVGMLDNSGLSEVNYESTLIGWASQGVNEDVSVGALGLSYCSSESITARQNLIDIGWLFTGDEECPQ</sequence>
<keyword evidence="4" id="KW-1185">Reference proteome</keyword>
<feature type="signal peptide" evidence="1">
    <location>
        <begin position="1"/>
        <end position="20"/>
    </location>
</feature>
<dbReference type="InterPro" id="IPR013783">
    <property type="entry name" value="Ig-like_fold"/>
</dbReference>
<feature type="domain" description="Cadherin" evidence="2">
    <location>
        <begin position="112"/>
        <end position="221"/>
    </location>
</feature>
<comment type="caution">
    <text evidence="3">The sequence shown here is derived from an EMBL/GenBank/DDBJ whole genome shotgun (WGS) entry which is preliminary data.</text>
</comment>
<dbReference type="InterPro" id="IPR005046">
    <property type="entry name" value="DUF285"/>
</dbReference>
<dbReference type="PROSITE" id="PS50268">
    <property type="entry name" value="CADHERIN_2"/>
    <property type="match status" value="1"/>
</dbReference>
<keyword evidence="1" id="KW-0732">Signal</keyword>
<dbReference type="EMBL" id="JAMFMA010000002">
    <property type="protein sequence ID" value="MCL6274342.1"/>
    <property type="molecule type" value="Genomic_DNA"/>
</dbReference>
<evidence type="ECO:0000313" key="4">
    <source>
        <dbReference type="Proteomes" id="UP001203607"/>
    </source>
</evidence>
<evidence type="ECO:0000259" key="2">
    <source>
        <dbReference type="PROSITE" id="PS50268"/>
    </source>
</evidence>
<dbReference type="SUPFAM" id="SSF49313">
    <property type="entry name" value="Cadherin-like"/>
    <property type="match status" value="1"/>
</dbReference>
<reference evidence="3 4" key="1">
    <citation type="submission" date="2022-05" db="EMBL/GenBank/DDBJ databases">
        <authorList>
            <person name="Park J.-S."/>
        </authorList>
    </citation>
    <scope>NUCLEOTIDE SEQUENCE [LARGE SCALE GENOMIC DNA]</scope>
    <source>
        <strain evidence="3 4">2012CJ35-5</strain>
    </source>
</reference>